<evidence type="ECO:0000313" key="2">
    <source>
        <dbReference type="Proteomes" id="UP000765509"/>
    </source>
</evidence>
<name>A0A9Q3HBU0_9BASI</name>
<dbReference type="EMBL" id="AVOT02013946">
    <property type="protein sequence ID" value="MBW0497004.1"/>
    <property type="molecule type" value="Genomic_DNA"/>
</dbReference>
<sequence length="92" mass="10660">MRVMNMGLRGIGGHRTEIIGLYKDTVIFLPSCDERRMRLFVTRGSVHELIGRPTCRNDIRPEHCQQQREIFSYKEADGIRLFIPICIPESKG</sequence>
<dbReference type="AlphaFoldDB" id="A0A9Q3HBU0"/>
<accession>A0A9Q3HBU0</accession>
<organism evidence="1 2">
    <name type="scientific">Austropuccinia psidii MF-1</name>
    <dbReference type="NCBI Taxonomy" id="1389203"/>
    <lineage>
        <taxon>Eukaryota</taxon>
        <taxon>Fungi</taxon>
        <taxon>Dikarya</taxon>
        <taxon>Basidiomycota</taxon>
        <taxon>Pucciniomycotina</taxon>
        <taxon>Pucciniomycetes</taxon>
        <taxon>Pucciniales</taxon>
        <taxon>Sphaerophragmiaceae</taxon>
        <taxon>Austropuccinia</taxon>
    </lineage>
</organism>
<protein>
    <submittedName>
        <fullName evidence="1">Uncharacterized protein</fullName>
    </submittedName>
</protein>
<comment type="caution">
    <text evidence="1">The sequence shown here is derived from an EMBL/GenBank/DDBJ whole genome shotgun (WGS) entry which is preliminary data.</text>
</comment>
<evidence type="ECO:0000313" key="1">
    <source>
        <dbReference type="EMBL" id="MBW0497004.1"/>
    </source>
</evidence>
<reference evidence="1" key="1">
    <citation type="submission" date="2021-03" db="EMBL/GenBank/DDBJ databases">
        <title>Draft genome sequence of rust myrtle Austropuccinia psidii MF-1, a brazilian biotype.</title>
        <authorList>
            <person name="Quecine M.C."/>
            <person name="Pachon D.M.R."/>
            <person name="Bonatelli M.L."/>
            <person name="Correr F.H."/>
            <person name="Franceschini L.M."/>
            <person name="Leite T.F."/>
            <person name="Margarido G.R.A."/>
            <person name="Almeida C.A."/>
            <person name="Ferrarezi J.A."/>
            <person name="Labate C.A."/>
        </authorList>
    </citation>
    <scope>NUCLEOTIDE SEQUENCE</scope>
    <source>
        <strain evidence="1">MF-1</strain>
    </source>
</reference>
<keyword evidence="2" id="KW-1185">Reference proteome</keyword>
<dbReference type="Proteomes" id="UP000765509">
    <property type="component" value="Unassembled WGS sequence"/>
</dbReference>
<dbReference type="OrthoDB" id="2507637at2759"/>
<proteinExistence type="predicted"/>
<gene>
    <name evidence="1" type="ORF">O181_036719</name>
</gene>